<dbReference type="Proteomes" id="UP000265703">
    <property type="component" value="Unassembled WGS sequence"/>
</dbReference>
<organism evidence="1 2">
    <name type="scientific">Glomus cerebriforme</name>
    <dbReference type="NCBI Taxonomy" id="658196"/>
    <lineage>
        <taxon>Eukaryota</taxon>
        <taxon>Fungi</taxon>
        <taxon>Fungi incertae sedis</taxon>
        <taxon>Mucoromycota</taxon>
        <taxon>Glomeromycotina</taxon>
        <taxon>Glomeromycetes</taxon>
        <taxon>Glomerales</taxon>
        <taxon>Glomeraceae</taxon>
        <taxon>Glomus</taxon>
    </lineage>
</organism>
<evidence type="ECO:0000313" key="1">
    <source>
        <dbReference type="EMBL" id="RIA84295.1"/>
    </source>
</evidence>
<proteinExistence type="predicted"/>
<reference evidence="1 2" key="1">
    <citation type="submission" date="2018-06" db="EMBL/GenBank/DDBJ databases">
        <title>Comparative genomics reveals the genomic features of Rhizophagus irregularis, R. cerebriforme, R. diaphanum and Gigaspora rosea, and their symbiotic lifestyle signature.</title>
        <authorList>
            <person name="Morin E."/>
            <person name="San Clemente H."/>
            <person name="Chen E.C.H."/>
            <person name="De La Providencia I."/>
            <person name="Hainaut M."/>
            <person name="Kuo A."/>
            <person name="Kohler A."/>
            <person name="Murat C."/>
            <person name="Tang N."/>
            <person name="Roy S."/>
            <person name="Loubradou J."/>
            <person name="Henrissat B."/>
            <person name="Grigoriev I.V."/>
            <person name="Corradi N."/>
            <person name="Roux C."/>
            <person name="Martin F.M."/>
        </authorList>
    </citation>
    <scope>NUCLEOTIDE SEQUENCE [LARGE SCALE GENOMIC DNA]</scope>
    <source>
        <strain evidence="1 2">DAOM 227022</strain>
    </source>
</reference>
<gene>
    <name evidence="1" type="ORF">C1645_832483</name>
</gene>
<dbReference type="AlphaFoldDB" id="A0A397SJI0"/>
<sequence>MTFTLGNFDYKRPCGWKRIALNVFDKYDDITWLGVGRRQYLSDSVQWPGIYILERPYPRPLVQATEIY</sequence>
<protein>
    <submittedName>
        <fullName evidence="1">Uncharacterized protein</fullName>
    </submittedName>
</protein>
<name>A0A397SJI0_9GLOM</name>
<dbReference type="OrthoDB" id="428577at2759"/>
<evidence type="ECO:0000313" key="2">
    <source>
        <dbReference type="Proteomes" id="UP000265703"/>
    </source>
</evidence>
<dbReference type="EMBL" id="QKYT01000503">
    <property type="protein sequence ID" value="RIA84295.1"/>
    <property type="molecule type" value="Genomic_DNA"/>
</dbReference>
<keyword evidence="2" id="KW-1185">Reference proteome</keyword>
<accession>A0A397SJI0</accession>
<comment type="caution">
    <text evidence="1">The sequence shown here is derived from an EMBL/GenBank/DDBJ whole genome shotgun (WGS) entry which is preliminary data.</text>
</comment>